<evidence type="ECO:0000313" key="1">
    <source>
        <dbReference type="EMBL" id="KAJ7995270.1"/>
    </source>
</evidence>
<evidence type="ECO:0000313" key="2">
    <source>
        <dbReference type="Proteomes" id="UP001157502"/>
    </source>
</evidence>
<organism evidence="1 2">
    <name type="scientific">Dallia pectoralis</name>
    <name type="common">Alaska blackfish</name>
    <dbReference type="NCBI Taxonomy" id="75939"/>
    <lineage>
        <taxon>Eukaryota</taxon>
        <taxon>Metazoa</taxon>
        <taxon>Chordata</taxon>
        <taxon>Craniata</taxon>
        <taxon>Vertebrata</taxon>
        <taxon>Euteleostomi</taxon>
        <taxon>Actinopterygii</taxon>
        <taxon>Neopterygii</taxon>
        <taxon>Teleostei</taxon>
        <taxon>Protacanthopterygii</taxon>
        <taxon>Esociformes</taxon>
        <taxon>Umbridae</taxon>
        <taxon>Dallia</taxon>
    </lineage>
</organism>
<dbReference type="Proteomes" id="UP001157502">
    <property type="component" value="Chromosome 21"/>
</dbReference>
<name>A0ACC2FVL1_DALPE</name>
<sequence>MSTGWCSGHPSISSPSLVAEIGSAGQHQDKQNELKPREESKRHPGKHVQELLFNRVCPLEHFHMAGSASTSVQLWGSITTHMGCVVIGLSGCNQRWLSASAMLLGAPEGAGDRWSLLVLGL</sequence>
<dbReference type="EMBL" id="CM055748">
    <property type="protein sequence ID" value="KAJ7995270.1"/>
    <property type="molecule type" value="Genomic_DNA"/>
</dbReference>
<gene>
    <name evidence="1" type="ORF">DPEC_G00242800</name>
</gene>
<comment type="caution">
    <text evidence="1">The sequence shown here is derived from an EMBL/GenBank/DDBJ whole genome shotgun (WGS) entry which is preliminary data.</text>
</comment>
<protein>
    <submittedName>
        <fullName evidence="1">Uncharacterized protein</fullName>
    </submittedName>
</protein>
<proteinExistence type="predicted"/>
<accession>A0ACC2FVL1</accession>
<keyword evidence="2" id="KW-1185">Reference proteome</keyword>
<reference evidence="1" key="1">
    <citation type="submission" date="2021-05" db="EMBL/GenBank/DDBJ databases">
        <authorList>
            <person name="Pan Q."/>
            <person name="Jouanno E."/>
            <person name="Zahm M."/>
            <person name="Klopp C."/>
            <person name="Cabau C."/>
            <person name="Louis A."/>
            <person name="Berthelot C."/>
            <person name="Parey E."/>
            <person name="Roest Crollius H."/>
            <person name="Montfort J."/>
            <person name="Robinson-Rechavi M."/>
            <person name="Bouchez O."/>
            <person name="Lampietro C."/>
            <person name="Lopez Roques C."/>
            <person name="Donnadieu C."/>
            <person name="Postlethwait J."/>
            <person name="Bobe J."/>
            <person name="Dillon D."/>
            <person name="Chandos A."/>
            <person name="von Hippel F."/>
            <person name="Guiguen Y."/>
        </authorList>
    </citation>
    <scope>NUCLEOTIDE SEQUENCE</scope>
    <source>
        <strain evidence="1">YG-Jan2019</strain>
    </source>
</reference>